<evidence type="ECO:0000256" key="10">
    <source>
        <dbReference type="ARBA" id="ARBA00023157"/>
    </source>
</evidence>
<evidence type="ECO:0000256" key="11">
    <source>
        <dbReference type="PROSITE-ProRule" id="PRU01379"/>
    </source>
</evidence>
<comment type="cofactor">
    <cofactor evidence="1">
        <name>Zn(2+)</name>
        <dbReference type="ChEBI" id="CHEBI:29105"/>
    </cofactor>
</comment>
<dbReference type="Gene3D" id="3.40.630.10">
    <property type="entry name" value="Zn peptidases"/>
    <property type="match status" value="1"/>
</dbReference>
<dbReference type="InterPro" id="IPR036990">
    <property type="entry name" value="M14A-like_propep"/>
</dbReference>
<evidence type="ECO:0000256" key="1">
    <source>
        <dbReference type="ARBA" id="ARBA00001947"/>
    </source>
</evidence>
<comment type="similarity">
    <text evidence="2 11">Belongs to the peptidase M14 family.</text>
</comment>
<organism evidence="13 14">
    <name type="scientific">Priapulus caudatus</name>
    <name type="common">Priapulid worm</name>
    <dbReference type="NCBI Taxonomy" id="37621"/>
    <lineage>
        <taxon>Eukaryota</taxon>
        <taxon>Metazoa</taxon>
        <taxon>Ecdysozoa</taxon>
        <taxon>Scalidophora</taxon>
        <taxon>Priapulida</taxon>
        <taxon>Priapulimorpha</taxon>
        <taxon>Priapulimorphida</taxon>
        <taxon>Priapulidae</taxon>
        <taxon>Priapulus</taxon>
    </lineage>
</organism>
<evidence type="ECO:0000256" key="6">
    <source>
        <dbReference type="ARBA" id="ARBA00022729"/>
    </source>
</evidence>
<evidence type="ECO:0000259" key="12">
    <source>
        <dbReference type="PROSITE" id="PS52035"/>
    </source>
</evidence>
<keyword evidence="5" id="KW-0479">Metal-binding</keyword>
<dbReference type="Pfam" id="PF02244">
    <property type="entry name" value="Propep_M14"/>
    <property type="match status" value="1"/>
</dbReference>
<sequence>MATSIHELTYQVWRVVPRNEEHLHFLVDLERRTEGVYDFWKEPVGVGYSVDIMIPMRHLSVAKHDLLAGGLSYDVMIDDVGQLDWKVNAENVKAKAGKVFDLYSYNSHRVGAGGSDDWAKGVAGVKYSYTIELRDKGRYGFIAPPSEIKPCGEETFEAFKVVARDTMNGIL</sequence>
<evidence type="ECO:0000313" key="14">
    <source>
        <dbReference type="RefSeq" id="XP_014668169.1"/>
    </source>
</evidence>
<dbReference type="Pfam" id="PF00246">
    <property type="entry name" value="Peptidase_M14"/>
    <property type="match status" value="1"/>
</dbReference>
<gene>
    <name evidence="14" type="primary">LOC106809561</name>
</gene>
<protein>
    <submittedName>
        <fullName evidence="14">Carboxypeptidase A2-like</fullName>
    </submittedName>
</protein>
<keyword evidence="3" id="KW-0121">Carboxypeptidase</keyword>
<evidence type="ECO:0000256" key="3">
    <source>
        <dbReference type="ARBA" id="ARBA00022645"/>
    </source>
</evidence>
<evidence type="ECO:0000313" key="13">
    <source>
        <dbReference type="Proteomes" id="UP000695022"/>
    </source>
</evidence>
<dbReference type="PANTHER" id="PTHR11705">
    <property type="entry name" value="PROTEASE FAMILY M14 CARBOXYPEPTIDASE A,B"/>
    <property type="match status" value="1"/>
</dbReference>
<evidence type="ECO:0000256" key="9">
    <source>
        <dbReference type="ARBA" id="ARBA00023049"/>
    </source>
</evidence>
<keyword evidence="4" id="KW-0645">Protease</keyword>
<accession>A0ABM1E7J8</accession>
<dbReference type="PROSITE" id="PS52035">
    <property type="entry name" value="PEPTIDASE_M14"/>
    <property type="match status" value="1"/>
</dbReference>
<keyword evidence="13" id="KW-1185">Reference proteome</keyword>
<dbReference type="InterPro" id="IPR000834">
    <property type="entry name" value="Peptidase_M14"/>
</dbReference>
<dbReference type="Proteomes" id="UP000695022">
    <property type="component" value="Unplaced"/>
</dbReference>
<evidence type="ECO:0000256" key="7">
    <source>
        <dbReference type="ARBA" id="ARBA00022801"/>
    </source>
</evidence>
<evidence type="ECO:0000256" key="2">
    <source>
        <dbReference type="ARBA" id="ARBA00005988"/>
    </source>
</evidence>
<keyword evidence="10" id="KW-1015">Disulfide bond</keyword>
<dbReference type="RefSeq" id="XP_014668169.1">
    <property type="nucleotide sequence ID" value="XM_014812683.1"/>
</dbReference>
<keyword evidence="6" id="KW-0732">Signal</keyword>
<dbReference type="Gene3D" id="3.30.70.340">
    <property type="entry name" value="Metallocarboxypeptidase-like"/>
    <property type="match status" value="1"/>
</dbReference>
<proteinExistence type="inferred from homology"/>
<evidence type="ECO:0000256" key="8">
    <source>
        <dbReference type="ARBA" id="ARBA00022833"/>
    </source>
</evidence>
<dbReference type="PANTHER" id="PTHR11705:SF91">
    <property type="entry name" value="FI01817P-RELATED"/>
    <property type="match status" value="1"/>
</dbReference>
<keyword evidence="9" id="KW-0482">Metalloprotease</keyword>
<feature type="active site" description="Proton donor/acceptor" evidence="11">
    <location>
        <position position="132"/>
    </location>
</feature>
<keyword evidence="8" id="KW-0862">Zinc</keyword>
<dbReference type="SUPFAM" id="SSF53187">
    <property type="entry name" value="Zn-dependent exopeptidases"/>
    <property type="match status" value="1"/>
</dbReference>
<reference evidence="14" key="1">
    <citation type="submission" date="2025-08" db="UniProtKB">
        <authorList>
            <consortium name="RefSeq"/>
        </authorList>
    </citation>
    <scope>IDENTIFICATION</scope>
</reference>
<dbReference type="SUPFAM" id="SSF54897">
    <property type="entry name" value="Protease propeptides/inhibitors"/>
    <property type="match status" value="1"/>
</dbReference>
<dbReference type="InterPro" id="IPR003146">
    <property type="entry name" value="M14A_act_pep"/>
</dbReference>
<keyword evidence="7" id="KW-0378">Hydrolase</keyword>
<name>A0ABM1E7J8_PRICU</name>
<evidence type="ECO:0000256" key="5">
    <source>
        <dbReference type="ARBA" id="ARBA00022723"/>
    </source>
</evidence>
<dbReference type="GeneID" id="106809561"/>
<evidence type="ECO:0000256" key="4">
    <source>
        <dbReference type="ARBA" id="ARBA00022670"/>
    </source>
</evidence>
<feature type="domain" description="Peptidase M14" evidence="12">
    <location>
        <begin position="1"/>
        <end position="166"/>
    </location>
</feature>